<dbReference type="EMBL" id="CADEBD010000275">
    <property type="protein sequence ID" value="CAB3226935.1"/>
    <property type="molecule type" value="Genomic_DNA"/>
</dbReference>
<comment type="caution">
    <text evidence="1">The sequence shown here is derived from an EMBL/GenBank/DDBJ whole genome shotgun (WGS) entry which is preliminary data.</text>
</comment>
<dbReference type="OrthoDB" id="1661883at2759"/>
<evidence type="ECO:0000313" key="1">
    <source>
        <dbReference type="EMBL" id="CAB3226935.1"/>
    </source>
</evidence>
<evidence type="ECO:0000313" key="2">
    <source>
        <dbReference type="Proteomes" id="UP000494256"/>
    </source>
</evidence>
<protein>
    <submittedName>
        <fullName evidence="1">Uncharacterized protein</fullName>
    </submittedName>
</protein>
<gene>
    <name evidence="1" type="ORF">APLA_LOCUS2763</name>
</gene>
<reference evidence="1 2" key="1">
    <citation type="submission" date="2020-04" db="EMBL/GenBank/DDBJ databases">
        <authorList>
            <person name="Wallbank WR R."/>
            <person name="Pardo Diaz C."/>
            <person name="Kozak K."/>
            <person name="Martin S."/>
            <person name="Jiggins C."/>
            <person name="Moest M."/>
            <person name="Warren A I."/>
            <person name="Byers J.R.P. K."/>
            <person name="Montejo-Kovacevich G."/>
            <person name="Yen C E."/>
        </authorList>
    </citation>
    <scope>NUCLEOTIDE SEQUENCE [LARGE SCALE GENOMIC DNA]</scope>
</reference>
<dbReference type="AlphaFoldDB" id="A0A8S0Z3J4"/>
<name>A0A8S0Z3J4_ARCPL</name>
<proteinExistence type="predicted"/>
<sequence length="75" mass="8366">MRVVAIVLGKLKGCPILSQRGNEERITKTVHKAKVEWGAGAGRLQRTYTEEELTRSVLRNGLVKPPVTGERVRKV</sequence>
<dbReference type="Proteomes" id="UP000494256">
    <property type="component" value="Unassembled WGS sequence"/>
</dbReference>
<organism evidence="1 2">
    <name type="scientific">Arctia plantaginis</name>
    <name type="common">Wood tiger moth</name>
    <name type="synonym">Phalaena plantaginis</name>
    <dbReference type="NCBI Taxonomy" id="874455"/>
    <lineage>
        <taxon>Eukaryota</taxon>
        <taxon>Metazoa</taxon>
        <taxon>Ecdysozoa</taxon>
        <taxon>Arthropoda</taxon>
        <taxon>Hexapoda</taxon>
        <taxon>Insecta</taxon>
        <taxon>Pterygota</taxon>
        <taxon>Neoptera</taxon>
        <taxon>Endopterygota</taxon>
        <taxon>Lepidoptera</taxon>
        <taxon>Glossata</taxon>
        <taxon>Ditrysia</taxon>
        <taxon>Noctuoidea</taxon>
        <taxon>Erebidae</taxon>
        <taxon>Arctiinae</taxon>
        <taxon>Arctia</taxon>
    </lineage>
</organism>
<accession>A0A8S0Z3J4</accession>